<evidence type="ECO:0000259" key="1">
    <source>
        <dbReference type="Pfam" id="PF04149"/>
    </source>
</evidence>
<dbReference type="Pfam" id="PF04149">
    <property type="entry name" value="DUF397"/>
    <property type="match status" value="1"/>
</dbReference>
<sequence>MTSIDTNRPYGEWFKSSYSGDASGNCLEACPQPSAVHVRDSKRRDDPQAPVLSFSGAAWATFAGQVSGRS</sequence>
<reference evidence="2" key="1">
    <citation type="submission" date="2022-10" db="EMBL/GenBank/DDBJ databases">
        <title>The complete genomes of actinobacterial strains from the NBC collection.</title>
        <authorList>
            <person name="Joergensen T.S."/>
            <person name="Alvarez Arevalo M."/>
            <person name="Sterndorff E.B."/>
            <person name="Faurdal D."/>
            <person name="Vuksanovic O."/>
            <person name="Mourched A.-S."/>
            <person name="Charusanti P."/>
            <person name="Shaw S."/>
            <person name="Blin K."/>
            <person name="Weber T."/>
        </authorList>
    </citation>
    <scope>NUCLEOTIDE SEQUENCE</scope>
    <source>
        <strain evidence="2">NBC_00248</strain>
    </source>
</reference>
<accession>A0ABZ1TNT3</accession>
<proteinExistence type="predicted"/>
<keyword evidence="3" id="KW-1185">Reference proteome</keyword>
<evidence type="ECO:0000313" key="3">
    <source>
        <dbReference type="Proteomes" id="UP001432039"/>
    </source>
</evidence>
<gene>
    <name evidence="2" type="ORF">OG517_42290</name>
</gene>
<dbReference type="EMBL" id="CP108090">
    <property type="protein sequence ID" value="WUQ17480.1"/>
    <property type="molecule type" value="Genomic_DNA"/>
</dbReference>
<protein>
    <submittedName>
        <fullName evidence="2">DUF397 domain-containing protein</fullName>
    </submittedName>
</protein>
<dbReference type="RefSeq" id="WP_328965697.1">
    <property type="nucleotide sequence ID" value="NZ_CP108090.1"/>
</dbReference>
<evidence type="ECO:0000313" key="2">
    <source>
        <dbReference type="EMBL" id="WUQ17480.1"/>
    </source>
</evidence>
<dbReference type="InterPro" id="IPR007278">
    <property type="entry name" value="DUF397"/>
</dbReference>
<organism evidence="2 3">
    <name type="scientific">Streptomyces virginiae</name>
    <name type="common">Streptomyces cinnamonensis</name>
    <dbReference type="NCBI Taxonomy" id="1961"/>
    <lineage>
        <taxon>Bacteria</taxon>
        <taxon>Bacillati</taxon>
        <taxon>Actinomycetota</taxon>
        <taxon>Actinomycetes</taxon>
        <taxon>Kitasatosporales</taxon>
        <taxon>Streptomycetaceae</taxon>
        <taxon>Streptomyces</taxon>
    </lineage>
</organism>
<name>A0ABZ1TNT3_STRVG</name>
<feature type="domain" description="DUF397" evidence="1">
    <location>
        <begin position="12"/>
        <end position="66"/>
    </location>
</feature>
<dbReference type="Proteomes" id="UP001432039">
    <property type="component" value="Chromosome"/>
</dbReference>